<name>S3D1X7_OPHP1</name>
<dbReference type="EMBL" id="KE148151">
    <property type="protein sequence ID" value="EPE07245.1"/>
    <property type="molecule type" value="Genomic_DNA"/>
</dbReference>
<organism evidence="1 2">
    <name type="scientific">Ophiostoma piceae (strain UAMH 11346)</name>
    <name type="common">Sap stain fungus</name>
    <dbReference type="NCBI Taxonomy" id="1262450"/>
    <lineage>
        <taxon>Eukaryota</taxon>
        <taxon>Fungi</taxon>
        <taxon>Dikarya</taxon>
        <taxon>Ascomycota</taxon>
        <taxon>Pezizomycotina</taxon>
        <taxon>Sordariomycetes</taxon>
        <taxon>Sordariomycetidae</taxon>
        <taxon>Ophiostomatales</taxon>
        <taxon>Ophiostomataceae</taxon>
        <taxon>Ophiostoma</taxon>
    </lineage>
</organism>
<dbReference type="VEuPathDB" id="FungiDB:F503_07896"/>
<dbReference type="HOGENOM" id="CLU_1835741_0_0_1"/>
<gene>
    <name evidence="1" type="ORF">F503_07896</name>
</gene>
<dbReference type="Proteomes" id="UP000016923">
    <property type="component" value="Unassembled WGS sequence"/>
</dbReference>
<sequence length="140" mass="15297">MLAGPGHFHFPPFLVWEYVIVLRAALFWPPKADQGPIRSRFFLARYKNRLLPALPSTTAISSSFFILAVICQVLPRLVFVSAAPHAPLPSFSSPGETAPPSPVIPQIAKLAGPNAVRLTLSRSLLGPKFWVYSGVNKKPP</sequence>
<keyword evidence="2" id="KW-1185">Reference proteome</keyword>
<accession>S3D1X7</accession>
<protein>
    <submittedName>
        <fullName evidence="1">Uncharacterized protein</fullName>
    </submittedName>
</protein>
<evidence type="ECO:0000313" key="2">
    <source>
        <dbReference type="Proteomes" id="UP000016923"/>
    </source>
</evidence>
<proteinExistence type="predicted"/>
<reference evidence="1 2" key="1">
    <citation type="journal article" date="2013" name="BMC Genomics">
        <title>The genome and transcriptome of the pine saprophyte Ophiostoma piceae, and a comparison with the bark beetle-associated pine pathogen Grosmannia clavigera.</title>
        <authorList>
            <person name="Haridas S."/>
            <person name="Wang Y."/>
            <person name="Lim L."/>
            <person name="Massoumi Alamouti S."/>
            <person name="Jackman S."/>
            <person name="Docking R."/>
            <person name="Robertson G."/>
            <person name="Birol I."/>
            <person name="Bohlmann J."/>
            <person name="Breuil C."/>
        </authorList>
    </citation>
    <scope>NUCLEOTIDE SEQUENCE [LARGE SCALE GENOMIC DNA]</scope>
    <source>
        <strain evidence="1 2">UAMH 11346</strain>
    </source>
</reference>
<dbReference type="AlphaFoldDB" id="S3D1X7"/>
<evidence type="ECO:0000313" key="1">
    <source>
        <dbReference type="EMBL" id="EPE07245.1"/>
    </source>
</evidence>